<dbReference type="EMBL" id="CAXAMM010042673">
    <property type="protein sequence ID" value="CAK9106119.1"/>
    <property type="molecule type" value="Genomic_DNA"/>
</dbReference>
<dbReference type="Pfam" id="PF00090">
    <property type="entry name" value="TSP_1"/>
    <property type="match status" value="5"/>
</dbReference>
<sequence>MRYLPSLLASTFWHVVLATPSGKRYITVAEVMSDSRSKSEQGNDHLRIKNAATLRLEDGRLEPLLRSETKRDRGHRDSARGRIPGSLQERQVLEAFLQEDELELNVTSNTTANAAAERAPVNCEWSNWTNWTSCSATCGGGRQKRTRAVKHREEDGGEPCQGNATEERACDTQVCSRDCVWTAWDSWAACSATCESGTASRSREVKSPKQGEGRCEGNSSEVRNCQQDPCPQDCQFSDWDSWTSCIPFCDGQQKRNRSKTVENQFGGSCGELEESRSCTNFCLDCQWSDWSQYSACSKTCGGGESTRWRNQNFAERGKSKLPGYSSVGSGICPGHYDEVEIYPEGDADHDRVTCGLRCREDPRCAGFALSTEPKRCLAYNISALECQIEGTGQRYRKDPWKIVYGYQFKRNLQCTAKPKQKAMQSRQEAEAECSKDSSCKGFYSPKCNESVVLCLDMADQEANGGCVYEKLEIGGGEQCTGTASEVTACNSQICSVDCVMSEWTDWTPCEKCTQVRRRNVTQESGAGVPCGKTEEEKPCGTPCVDCSRSECENSTEVSQCTQPGNCSTNCTWEDWNDWTVCSASCGEGSRVRFRLVAKEAVGPHGAECTGKPKEEEYCDPGSECPVDCAFNDWKEWGPCEAMPCGAKKVRARTQQPALYGGKACDGNTSQEEECIIPDAKIVECDENGKPVTTTTTTTITSISTTTLTTTTTTITSTQTTTTTSANITSTVLNDSASAAIAATVTVEGTEVLEVSNANDFVKDTEALEAIREAIAQEAQVSTDAVVIISVTIVQESGASLLSLGSRPRRKRLESPSGRVEIKYEIMPLNKTVDQVLDTLDQVDTVEAVETFETALAHHNAKYVVEVSSSETKAVSKEDGHTVREVHLDSAASPLVLPFVPVWLQLWSL</sequence>
<feature type="region of interest" description="Disordered" evidence="3">
    <location>
        <begin position="202"/>
        <end position="224"/>
    </location>
</feature>
<dbReference type="PANTHER" id="PTHR22906:SF21">
    <property type="entry name" value="SEMA DOMAIN-CONTAINING PROTEIN"/>
    <property type="match status" value="1"/>
</dbReference>
<keyword evidence="6" id="KW-1185">Reference proteome</keyword>
<feature type="chain" id="PRO_5045354170" evidence="4">
    <location>
        <begin position="19"/>
        <end position="908"/>
    </location>
</feature>
<dbReference type="Gene3D" id="2.20.100.10">
    <property type="entry name" value="Thrombospondin type-1 (TSP1) repeat"/>
    <property type="match status" value="7"/>
</dbReference>
<reference evidence="5 6" key="1">
    <citation type="submission" date="2024-02" db="EMBL/GenBank/DDBJ databases">
        <authorList>
            <person name="Chen Y."/>
            <person name="Shah S."/>
            <person name="Dougan E. K."/>
            <person name="Thang M."/>
            <person name="Chan C."/>
        </authorList>
    </citation>
    <scope>NUCLEOTIDE SEQUENCE [LARGE SCALE GENOMIC DNA]</scope>
</reference>
<keyword evidence="4" id="KW-0732">Signal</keyword>
<keyword evidence="1" id="KW-0677">Repeat</keyword>
<feature type="compositionally biased region" description="Basic and acidic residues" evidence="3">
    <location>
        <begin position="202"/>
        <end position="215"/>
    </location>
</feature>
<dbReference type="SMART" id="SM00209">
    <property type="entry name" value="TSP1"/>
    <property type="match status" value="7"/>
</dbReference>
<dbReference type="InterPro" id="IPR000884">
    <property type="entry name" value="TSP1_rpt"/>
</dbReference>
<evidence type="ECO:0000313" key="5">
    <source>
        <dbReference type="EMBL" id="CAK9106119.1"/>
    </source>
</evidence>
<evidence type="ECO:0000256" key="2">
    <source>
        <dbReference type="ARBA" id="ARBA00023157"/>
    </source>
</evidence>
<dbReference type="PANTHER" id="PTHR22906">
    <property type="entry name" value="PROPERDIN"/>
    <property type="match status" value="1"/>
</dbReference>
<feature type="region of interest" description="Disordered" evidence="3">
    <location>
        <begin position="63"/>
        <end position="82"/>
    </location>
</feature>
<dbReference type="InterPro" id="IPR052065">
    <property type="entry name" value="Compl_asym_regulator"/>
</dbReference>
<protein>
    <submittedName>
        <fullName evidence="5">Hemicentin-1 (Fibulin-6) (FIBL-6)</fullName>
    </submittedName>
</protein>
<dbReference type="InterPro" id="IPR036383">
    <property type="entry name" value="TSP1_rpt_sf"/>
</dbReference>
<feature type="signal peptide" evidence="4">
    <location>
        <begin position="1"/>
        <end position="18"/>
    </location>
</feature>
<accession>A0ABP0S1A9</accession>
<dbReference type="PROSITE" id="PS50092">
    <property type="entry name" value="TSP1"/>
    <property type="match status" value="7"/>
</dbReference>
<gene>
    <name evidence="5" type="ORF">SCF082_LOCUS49428</name>
</gene>
<name>A0ABP0S1A9_9DINO</name>
<organism evidence="5 6">
    <name type="scientific">Durusdinium trenchii</name>
    <dbReference type="NCBI Taxonomy" id="1381693"/>
    <lineage>
        <taxon>Eukaryota</taxon>
        <taxon>Sar</taxon>
        <taxon>Alveolata</taxon>
        <taxon>Dinophyceae</taxon>
        <taxon>Suessiales</taxon>
        <taxon>Symbiodiniaceae</taxon>
        <taxon>Durusdinium</taxon>
    </lineage>
</organism>
<evidence type="ECO:0000313" key="6">
    <source>
        <dbReference type="Proteomes" id="UP001642464"/>
    </source>
</evidence>
<dbReference type="SUPFAM" id="SSF82895">
    <property type="entry name" value="TSP-1 type 1 repeat"/>
    <property type="match status" value="5"/>
</dbReference>
<proteinExistence type="predicted"/>
<feature type="compositionally biased region" description="Basic and acidic residues" evidence="3">
    <location>
        <begin position="63"/>
        <end position="80"/>
    </location>
</feature>
<keyword evidence="2" id="KW-1015">Disulfide bond</keyword>
<evidence type="ECO:0000256" key="1">
    <source>
        <dbReference type="ARBA" id="ARBA00022737"/>
    </source>
</evidence>
<dbReference type="Proteomes" id="UP001642464">
    <property type="component" value="Unassembled WGS sequence"/>
</dbReference>
<comment type="caution">
    <text evidence="5">The sequence shown here is derived from an EMBL/GenBank/DDBJ whole genome shotgun (WGS) entry which is preliminary data.</text>
</comment>
<evidence type="ECO:0000256" key="4">
    <source>
        <dbReference type="SAM" id="SignalP"/>
    </source>
</evidence>
<evidence type="ECO:0000256" key="3">
    <source>
        <dbReference type="SAM" id="MobiDB-lite"/>
    </source>
</evidence>